<evidence type="ECO:0000256" key="1">
    <source>
        <dbReference type="SAM" id="MobiDB-lite"/>
    </source>
</evidence>
<dbReference type="AlphaFoldDB" id="A0AAV1IDU9"/>
<feature type="compositionally biased region" description="Basic and acidic residues" evidence="1">
    <location>
        <begin position="444"/>
        <end position="459"/>
    </location>
</feature>
<sequence length="688" mass="73505">MSQSLHRQHPGAHAEAAWPWTGYASALTRHLEDPCTFKACSMSHTIAESLDIPDEDGTGENLSPNRTKAGLKSVMKTASKPRRVLADKDEGSPTPVRVLRNGKKVKATPHLPKASRVELSPSESEETTALSHALRVPLKQEVIPLLEQGSLKSPGGVRLFFQELQTPEDKKEPDSIFSGDKPVSPAALISGLQQPFSSKTESRAMQDDSSAGASVESAFVPVSQVKDGLQSAPSADTPVRDAAAFRTTPEHCVGSATKPEDASVETPTPAAAAADEDTEDAADSVPTPLPGPSPELTVRSDFITPPPQILGGDDAPEPDEAPSSGQQGMQPDEAPEASLQHQASMEEQRAAGMSSYIPRGKVTPYMERKLRALQAEEWSDQDAGRAHKGRLEREREAALIARRASLSSADQAATRRVVQGIFRKVVTTQGKGLGETMVRHKSRLEREKEAADARKKASPEEAGSQGRQPNAQGQTFLPGEGLGDMKSHMSRLEKVRAAVAARKAAGVSSPAVDSRLPSYMRQTAASAAMQKEGRLGENMKVHKSQLEKDRERALALQAARKTAGHNPLTPFPARVVNAAKPRLSFGGLGGAPLHRSKLEKAKEAAAAAAAAAGAPASRPAKPVSSTRTAAAPGEGLGDMKPHRSRLEKEQATWQRHAKEQVSGEAEPARRRMPQELAHREGFSDFVPN</sequence>
<feature type="compositionally biased region" description="Basic and acidic residues" evidence="1">
    <location>
        <begin position="637"/>
        <end position="682"/>
    </location>
</feature>
<reference evidence="2 3" key="1">
    <citation type="submission" date="2023-10" db="EMBL/GenBank/DDBJ databases">
        <authorList>
            <person name="Maclean D."/>
            <person name="Macfadyen A."/>
        </authorList>
    </citation>
    <scope>NUCLEOTIDE SEQUENCE [LARGE SCALE GENOMIC DNA]</scope>
</reference>
<feature type="region of interest" description="Disordered" evidence="1">
    <location>
        <begin position="529"/>
        <end position="551"/>
    </location>
</feature>
<gene>
    <name evidence="2" type="ORF">CVIRNUC_007629</name>
</gene>
<feature type="region of interest" description="Disordered" evidence="1">
    <location>
        <begin position="429"/>
        <end position="485"/>
    </location>
</feature>
<feature type="region of interest" description="Disordered" evidence="1">
    <location>
        <begin position="604"/>
        <end position="688"/>
    </location>
</feature>
<proteinExistence type="predicted"/>
<evidence type="ECO:0000313" key="2">
    <source>
        <dbReference type="EMBL" id="CAK0784425.1"/>
    </source>
</evidence>
<keyword evidence="3" id="KW-1185">Reference proteome</keyword>
<feature type="region of interest" description="Disordered" evidence="1">
    <location>
        <begin position="51"/>
        <end position="78"/>
    </location>
</feature>
<feature type="compositionally biased region" description="Low complexity" evidence="1">
    <location>
        <begin position="604"/>
        <end position="622"/>
    </location>
</feature>
<organism evidence="2 3">
    <name type="scientific">Coccomyxa viridis</name>
    <dbReference type="NCBI Taxonomy" id="1274662"/>
    <lineage>
        <taxon>Eukaryota</taxon>
        <taxon>Viridiplantae</taxon>
        <taxon>Chlorophyta</taxon>
        <taxon>core chlorophytes</taxon>
        <taxon>Trebouxiophyceae</taxon>
        <taxon>Trebouxiophyceae incertae sedis</taxon>
        <taxon>Coccomyxaceae</taxon>
        <taxon>Coccomyxa</taxon>
    </lineage>
</organism>
<name>A0AAV1IDU9_9CHLO</name>
<accession>A0AAV1IDU9</accession>
<comment type="caution">
    <text evidence="2">The sequence shown here is derived from an EMBL/GenBank/DDBJ whole genome shotgun (WGS) entry which is preliminary data.</text>
</comment>
<feature type="compositionally biased region" description="Basic and acidic residues" evidence="1">
    <location>
        <begin position="531"/>
        <end position="551"/>
    </location>
</feature>
<dbReference type="PANTHER" id="PTHR36325">
    <property type="entry name" value="MYOSIN-2 HEAVY CHAIN-LIKE PROTEIN"/>
    <property type="match status" value="1"/>
</dbReference>
<feature type="region of interest" description="Disordered" evidence="1">
    <location>
        <begin position="250"/>
        <end position="362"/>
    </location>
</feature>
<dbReference type="Proteomes" id="UP001314263">
    <property type="component" value="Unassembled WGS sequence"/>
</dbReference>
<dbReference type="EMBL" id="CAUYUE010000010">
    <property type="protein sequence ID" value="CAK0784425.1"/>
    <property type="molecule type" value="Genomic_DNA"/>
</dbReference>
<feature type="compositionally biased region" description="Polar residues" evidence="1">
    <location>
        <begin position="465"/>
        <end position="475"/>
    </location>
</feature>
<dbReference type="PANTHER" id="PTHR36325:SF1">
    <property type="entry name" value="MYOSIN-2 HEAVY CHAIN-LIKE PROTEIN"/>
    <property type="match status" value="1"/>
</dbReference>
<evidence type="ECO:0000313" key="3">
    <source>
        <dbReference type="Proteomes" id="UP001314263"/>
    </source>
</evidence>
<protein>
    <submittedName>
        <fullName evidence="2">Uncharacterized protein</fullName>
    </submittedName>
</protein>